<dbReference type="EMBL" id="JACZDF010000013">
    <property type="protein sequence ID" value="MBD9700484.1"/>
    <property type="molecule type" value="Genomic_DNA"/>
</dbReference>
<proteinExistence type="predicted"/>
<dbReference type="InterPro" id="IPR009061">
    <property type="entry name" value="DNA-bd_dom_put_sf"/>
</dbReference>
<evidence type="ECO:0000313" key="3">
    <source>
        <dbReference type="Proteomes" id="UP000642107"/>
    </source>
</evidence>
<evidence type="ECO:0000259" key="1">
    <source>
        <dbReference type="Pfam" id="PF12728"/>
    </source>
</evidence>
<name>A0ABR9DU56_9MICO</name>
<sequence>MPKNATTATVATTLPDLLTRAEAADAARVSLGTLKRWIAAGHLPTVRPGGRVLVRRDALAAYLEACSTTATAGPLAGRRA</sequence>
<dbReference type="InterPro" id="IPR010093">
    <property type="entry name" value="SinI_DNA-bd"/>
</dbReference>
<gene>
    <name evidence="2" type="ORF">IGS67_13495</name>
</gene>
<dbReference type="RefSeq" id="WP_192282220.1">
    <property type="nucleotide sequence ID" value="NZ_JACZDF010000013.1"/>
</dbReference>
<protein>
    <submittedName>
        <fullName evidence="2">Helix-turn-helix domain-containing protein</fullName>
    </submittedName>
</protein>
<organism evidence="2 3">
    <name type="scientific">Flavimobilis rhizosphaerae</name>
    <dbReference type="NCBI Taxonomy" id="2775421"/>
    <lineage>
        <taxon>Bacteria</taxon>
        <taxon>Bacillati</taxon>
        <taxon>Actinomycetota</taxon>
        <taxon>Actinomycetes</taxon>
        <taxon>Micrococcales</taxon>
        <taxon>Jonesiaceae</taxon>
        <taxon>Flavimobilis</taxon>
    </lineage>
</organism>
<dbReference type="InterPro" id="IPR041657">
    <property type="entry name" value="HTH_17"/>
</dbReference>
<accession>A0ABR9DU56</accession>
<dbReference type="Proteomes" id="UP000642107">
    <property type="component" value="Unassembled WGS sequence"/>
</dbReference>
<feature type="domain" description="Helix-turn-helix" evidence="1">
    <location>
        <begin position="17"/>
        <end position="66"/>
    </location>
</feature>
<comment type="caution">
    <text evidence="2">The sequence shown here is derived from an EMBL/GenBank/DDBJ whole genome shotgun (WGS) entry which is preliminary data.</text>
</comment>
<reference evidence="2 3" key="1">
    <citation type="submission" date="2020-09" db="EMBL/GenBank/DDBJ databases">
        <title>Flavimobilis rhizosphaerae sp. nov., isolated from rhizosphere soil of Spartina alterniflora.</title>
        <authorList>
            <person name="Hanqin C."/>
        </authorList>
    </citation>
    <scope>NUCLEOTIDE SEQUENCE [LARGE SCALE GENOMIC DNA]</scope>
    <source>
        <strain evidence="2 3">GY 10621</strain>
    </source>
</reference>
<keyword evidence="3" id="KW-1185">Reference proteome</keyword>
<dbReference type="Pfam" id="PF12728">
    <property type="entry name" value="HTH_17"/>
    <property type="match status" value="1"/>
</dbReference>
<evidence type="ECO:0000313" key="2">
    <source>
        <dbReference type="EMBL" id="MBD9700484.1"/>
    </source>
</evidence>
<dbReference type="SUPFAM" id="SSF46955">
    <property type="entry name" value="Putative DNA-binding domain"/>
    <property type="match status" value="1"/>
</dbReference>
<dbReference type="NCBIfam" id="TIGR01764">
    <property type="entry name" value="excise"/>
    <property type="match status" value="1"/>
</dbReference>